<sequence length="95" mass="10437">MSHPWSVYEITDEQVEAGLTNLRKALNGNGWKITKDGKANSQAQDPEIYAENDAEQFALHVTGNKKSATGNAMILFKVVSKCFKAESAKSLDGEY</sequence>
<reference evidence="1" key="1">
    <citation type="submission" date="2022-10" db="EMBL/GenBank/DDBJ databases">
        <title>The complete genomes of actinobacterial strains from the NBC collection.</title>
        <authorList>
            <person name="Joergensen T.S."/>
            <person name="Alvarez Arevalo M."/>
            <person name="Sterndorff E.B."/>
            <person name="Faurdal D."/>
            <person name="Vuksanovic O."/>
            <person name="Mourched A.-S."/>
            <person name="Charusanti P."/>
            <person name="Shaw S."/>
            <person name="Blin K."/>
            <person name="Weber T."/>
        </authorList>
    </citation>
    <scope>NUCLEOTIDE SEQUENCE</scope>
    <source>
        <strain evidence="1">NBC_00283</strain>
    </source>
</reference>
<dbReference type="Proteomes" id="UP001432075">
    <property type="component" value="Chromosome"/>
</dbReference>
<accession>A0ABZ1RDY6</accession>
<organism evidence="1 2">
    <name type="scientific">Streptomyces goshikiensis</name>
    <dbReference type="NCBI Taxonomy" id="1942"/>
    <lineage>
        <taxon>Bacteria</taxon>
        <taxon>Bacillati</taxon>
        <taxon>Actinomycetota</taxon>
        <taxon>Actinomycetes</taxon>
        <taxon>Kitasatosporales</taxon>
        <taxon>Streptomycetaceae</taxon>
        <taxon>Streptomyces</taxon>
    </lineage>
</organism>
<keyword evidence="2" id="KW-1185">Reference proteome</keyword>
<evidence type="ECO:0000313" key="2">
    <source>
        <dbReference type="Proteomes" id="UP001432075"/>
    </source>
</evidence>
<dbReference type="EMBL" id="CP108057">
    <property type="protein sequence ID" value="WUO44521.1"/>
    <property type="molecule type" value="Genomic_DNA"/>
</dbReference>
<protein>
    <submittedName>
        <fullName evidence="1">Uncharacterized protein</fullName>
    </submittedName>
</protein>
<gene>
    <name evidence="1" type="ORF">OHU17_01155</name>
</gene>
<evidence type="ECO:0000313" key="1">
    <source>
        <dbReference type="EMBL" id="WUO44521.1"/>
    </source>
</evidence>
<name>A0ABZ1RDY6_9ACTN</name>
<dbReference type="RefSeq" id="WP_328774949.1">
    <property type="nucleotide sequence ID" value="NZ_CP108057.1"/>
</dbReference>
<proteinExistence type="predicted"/>